<dbReference type="Pfam" id="PF25990">
    <property type="entry name" value="Beta-barrel_YknX"/>
    <property type="match status" value="1"/>
</dbReference>
<dbReference type="EMBL" id="WJKJ01000246">
    <property type="protein sequence ID" value="MBD3365031.1"/>
    <property type="molecule type" value="Genomic_DNA"/>
</dbReference>
<keyword evidence="3" id="KW-0472">Membrane</keyword>
<feature type="compositionally biased region" description="Basic and acidic residues" evidence="2">
    <location>
        <begin position="383"/>
        <end position="394"/>
    </location>
</feature>
<comment type="caution">
    <text evidence="6">The sequence shown here is derived from an EMBL/GenBank/DDBJ whole genome shotgun (WGS) entry which is preliminary data.</text>
</comment>
<sequence length="394" mass="42945">MEKKKKRRRRIGLWIGIGIGAVIVLLILLNIIKPTPAPEVSVISITPSNIVSTVSGTGELRAANQVDISAEKVARVERLYVSEGDLVTKGQMLCLLDDESARSTRNLNLANFNEARSAYERGKVLFSEELISEAEFDKLTTVYEVAKAQLAQSQDNLDKTRIYAPISGRIVALNIEEGETVMMGTMNNPGTVIMTVADLSAMQARIDVDESDVVDLDTGQRAKVILDAMPDTTFAAVVSNISYTPNTSNLSSTAEGVTDFEVILDLTDVDPAQRPGMSVSADIVTARRDSVIVCPLQAIGRKEVEGELKETVFLVEDGTAKLAVVQTGIDDGRSIEIIGGIEDSQTVIIGPYKILRTLEEGAEVKTQESELEWQDKRRKGPKPKVEVKVERRGT</sequence>
<dbReference type="Gene3D" id="1.10.287.470">
    <property type="entry name" value="Helix hairpin bin"/>
    <property type="match status" value="1"/>
</dbReference>
<organism evidence="6 7">
    <name type="scientific">candidate division WOR-3 bacterium</name>
    <dbReference type="NCBI Taxonomy" id="2052148"/>
    <lineage>
        <taxon>Bacteria</taxon>
        <taxon>Bacteria division WOR-3</taxon>
    </lineage>
</organism>
<feature type="domain" description="YknX-like beta-barrel" evidence="5">
    <location>
        <begin position="203"/>
        <end position="283"/>
    </location>
</feature>
<keyword evidence="3" id="KW-0812">Transmembrane</keyword>
<evidence type="ECO:0000256" key="3">
    <source>
        <dbReference type="SAM" id="Phobius"/>
    </source>
</evidence>
<dbReference type="Proteomes" id="UP000630660">
    <property type="component" value="Unassembled WGS sequence"/>
</dbReference>
<comment type="similarity">
    <text evidence="1">Belongs to the membrane fusion protein (MFP) (TC 8.A.1) family.</text>
</comment>
<feature type="domain" description="Multidrug resistance protein MdtA-like barrel-sandwich hybrid" evidence="4">
    <location>
        <begin position="64"/>
        <end position="186"/>
    </location>
</feature>
<dbReference type="InterPro" id="IPR058636">
    <property type="entry name" value="Beta-barrel_YknX"/>
</dbReference>
<dbReference type="Pfam" id="PF25917">
    <property type="entry name" value="BSH_RND"/>
    <property type="match status" value="1"/>
</dbReference>
<evidence type="ECO:0000313" key="6">
    <source>
        <dbReference type="EMBL" id="MBD3365031.1"/>
    </source>
</evidence>
<reference evidence="6" key="1">
    <citation type="submission" date="2019-11" db="EMBL/GenBank/DDBJ databases">
        <title>Microbial mats filling the niche in hypersaline microbial mats.</title>
        <authorList>
            <person name="Wong H.L."/>
            <person name="Macleod F.I."/>
            <person name="White R.A. III"/>
            <person name="Burns B.P."/>
        </authorList>
    </citation>
    <scope>NUCLEOTIDE SEQUENCE</scope>
    <source>
        <strain evidence="6">Bin_327</strain>
    </source>
</reference>
<evidence type="ECO:0000256" key="1">
    <source>
        <dbReference type="ARBA" id="ARBA00009477"/>
    </source>
</evidence>
<keyword evidence="3" id="KW-1133">Transmembrane helix</keyword>
<dbReference type="PANTHER" id="PTHR30469:SF33">
    <property type="entry name" value="SLR1207 PROTEIN"/>
    <property type="match status" value="1"/>
</dbReference>
<evidence type="ECO:0000256" key="2">
    <source>
        <dbReference type="SAM" id="MobiDB-lite"/>
    </source>
</evidence>
<feature type="transmembrane region" description="Helical" evidence="3">
    <location>
        <begin position="12"/>
        <end position="32"/>
    </location>
</feature>
<evidence type="ECO:0000313" key="7">
    <source>
        <dbReference type="Proteomes" id="UP000630660"/>
    </source>
</evidence>
<protein>
    <submittedName>
        <fullName evidence="6">Efflux RND transporter periplasmic adaptor subunit</fullName>
    </submittedName>
</protein>
<dbReference type="SUPFAM" id="SSF111369">
    <property type="entry name" value="HlyD-like secretion proteins"/>
    <property type="match status" value="1"/>
</dbReference>
<evidence type="ECO:0000259" key="4">
    <source>
        <dbReference type="Pfam" id="PF25917"/>
    </source>
</evidence>
<dbReference type="GO" id="GO:1990281">
    <property type="term" value="C:efflux pump complex"/>
    <property type="evidence" value="ECO:0007669"/>
    <property type="project" value="TreeGrafter"/>
</dbReference>
<name>A0A9D5KC66_UNCW3</name>
<dbReference type="InterPro" id="IPR058625">
    <property type="entry name" value="MdtA-like_BSH"/>
</dbReference>
<dbReference type="GO" id="GO:0015562">
    <property type="term" value="F:efflux transmembrane transporter activity"/>
    <property type="evidence" value="ECO:0007669"/>
    <property type="project" value="TreeGrafter"/>
</dbReference>
<proteinExistence type="inferred from homology"/>
<dbReference type="Gene3D" id="2.40.50.100">
    <property type="match status" value="1"/>
</dbReference>
<accession>A0A9D5KC66</accession>
<dbReference type="AlphaFoldDB" id="A0A9D5KC66"/>
<dbReference type="PANTHER" id="PTHR30469">
    <property type="entry name" value="MULTIDRUG RESISTANCE PROTEIN MDTA"/>
    <property type="match status" value="1"/>
</dbReference>
<dbReference type="InterPro" id="IPR006143">
    <property type="entry name" value="RND_pump_MFP"/>
</dbReference>
<dbReference type="Gene3D" id="2.40.30.170">
    <property type="match status" value="1"/>
</dbReference>
<evidence type="ECO:0000259" key="5">
    <source>
        <dbReference type="Pfam" id="PF25990"/>
    </source>
</evidence>
<feature type="region of interest" description="Disordered" evidence="2">
    <location>
        <begin position="366"/>
        <end position="394"/>
    </location>
</feature>
<dbReference type="Gene3D" id="6.20.50.140">
    <property type="match status" value="1"/>
</dbReference>
<gene>
    <name evidence="6" type="ORF">GF359_07430</name>
</gene>
<dbReference type="NCBIfam" id="TIGR01730">
    <property type="entry name" value="RND_mfp"/>
    <property type="match status" value="1"/>
</dbReference>